<gene>
    <name evidence="1" type="ORF">FHX46_001625</name>
</gene>
<organism evidence="1 2">
    <name type="scientific">Amycolatopsis viridis</name>
    <dbReference type="NCBI Taxonomy" id="185678"/>
    <lineage>
        <taxon>Bacteria</taxon>
        <taxon>Bacillati</taxon>
        <taxon>Actinomycetota</taxon>
        <taxon>Actinomycetes</taxon>
        <taxon>Pseudonocardiales</taxon>
        <taxon>Pseudonocardiaceae</taxon>
        <taxon>Amycolatopsis</taxon>
    </lineage>
</organism>
<dbReference type="NCBIfam" id="TIGR01509">
    <property type="entry name" value="HAD-SF-IA-v3"/>
    <property type="match status" value="1"/>
</dbReference>
<dbReference type="InterPro" id="IPR006439">
    <property type="entry name" value="HAD-SF_hydro_IA"/>
</dbReference>
<dbReference type="Pfam" id="PF00702">
    <property type="entry name" value="Hydrolase"/>
    <property type="match status" value="1"/>
</dbReference>
<protein>
    <submittedName>
        <fullName evidence="1">Hydrolase of the HAD superfamily</fullName>
    </submittedName>
</protein>
<dbReference type="Gene3D" id="1.10.150.240">
    <property type="entry name" value="Putative phosphatase, domain 2"/>
    <property type="match status" value="1"/>
</dbReference>
<dbReference type="PANTHER" id="PTHR43611">
    <property type="entry name" value="ALPHA-D-GLUCOSE 1-PHOSPHATE PHOSPHATASE"/>
    <property type="match status" value="1"/>
</dbReference>
<dbReference type="GO" id="GO:0016787">
    <property type="term" value="F:hydrolase activity"/>
    <property type="evidence" value="ECO:0007669"/>
    <property type="project" value="UniProtKB-KW"/>
</dbReference>
<comment type="caution">
    <text evidence="1">The sequence shown here is derived from an EMBL/GenBank/DDBJ whole genome shotgun (WGS) entry which is preliminary data.</text>
</comment>
<dbReference type="Proteomes" id="UP000754495">
    <property type="component" value="Unassembled WGS sequence"/>
</dbReference>
<proteinExistence type="predicted"/>
<dbReference type="InterPro" id="IPR023198">
    <property type="entry name" value="PGP-like_dom2"/>
</dbReference>
<dbReference type="Gene3D" id="3.40.50.1000">
    <property type="entry name" value="HAD superfamily/HAD-like"/>
    <property type="match status" value="1"/>
</dbReference>
<evidence type="ECO:0000313" key="2">
    <source>
        <dbReference type="Proteomes" id="UP000754495"/>
    </source>
</evidence>
<keyword evidence="2" id="KW-1185">Reference proteome</keyword>
<sequence>MGIPAVVFDIGGVLEITGEMTFSREWESKLGLSPGEIGRRLADVWAGGTVARISEDDVHRAIGDELGLAGAQVELMMSQMWTEYLGVANDELIEYVRGLRPRYRTGILSNSFVGAREREQEAYGFPALVDDLVYSHEVGMTKPDPRIYQLTCARLGAAPEETIFVDDLDANVTGALDAGLHAVRYRDNADDRRDRGCCLVHRGGQRKPKPCQVRVNAVTAVWKPRSVQCVSVPRATMSAPRAAHRRAASISVAKTPADTPAA</sequence>
<name>A0ABX0SR35_9PSEU</name>
<keyword evidence="1" id="KW-0378">Hydrolase</keyword>
<dbReference type="InterPro" id="IPR023214">
    <property type="entry name" value="HAD_sf"/>
</dbReference>
<dbReference type="SFLD" id="SFLDS00003">
    <property type="entry name" value="Haloacid_Dehalogenase"/>
    <property type="match status" value="1"/>
</dbReference>
<dbReference type="CDD" id="cd02603">
    <property type="entry name" value="HAD_sEH-N_like"/>
    <property type="match status" value="1"/>
</dbReference>
<accession>A0ABX0SR35</accession>
<dbReference type="SFLD" id="SFLDG01129">
    <property type="entry name" value="C1.5:_HAD__Beta-PGM__Phosphata"/>
    <property type="match status" value="1"/>
</dbReference>
<reference evidence="1 2" key="1">
    <citation type="submission" date="2020-03" db="EMBL/GenBank/DDBJ databases">
        <title>Sequencing the genomes of 1000 actinobacteria strains.</title>
        <authorList>
            <person name="Klenk H.-P."/>
        </authorList>
    </citation>
    <scope>NUCLEOTIDE SEQUENCE [LARGE SCALE GENOMIC DNA]</scope>
    <source>
        <strain evidence="1 2">DSM 45668</strain>
    </source>
</reference>
<dbReference type="SUPFAM" id="SSF56784">
    <property type="entry name" value="HAD-like"/>
    <property type="match status" value="1"/>
</dbReference>
<dbReference type="PRINTS" id="PR00413">
    <property type="entry name" value="HADHALOGNASE"/>
</dbReference>
<dbReference type="InterPro" id="IPR036412">
    <property type="entry name" value="HAD-like_sf"/>
</dbReference>
<dbReference type="EMBL" id="JAANOU010000001">
    <property type="protein sequence ID" value="NIH79095.1"/>
    <property type="molecule type" value="Genomic_DNA"/>
</dbReference>
<dbReference type="PANTHER" id="PTHR43611:SF3">
    <property type="entry name" value="FLAVIN MONONUCLEOTIDE HYDROLASE 1, CHLOROPLATIC"/>
    <property type="match status" value="1"/>
</dbReference>
<evidence type="ECO:0000313" key="1">
    <source>
        <dbReference type="EMBL" id="NIH79095.1"/>
    </source>
</evidence>